<evidence type="ECO:0008006" key="3">
    <source>
        <dbReference type="Google" id="ProtNLM"/>
    </source>
</evidence>
<dbReference type="Pfam" id="PF02643">
    <property type="entry name" value="DUF192"/>
    <property type="match status" value="1"/>
</dbReference>
<name>G0JS07_9PROT</name>
<dbReference type="Gene3D" id="2.60.120.1140">
    <property type="entry name" value="Protein of unknown function DUF192"/>
    <property type="match status" value="1"/>
</dbReference>
<dbReference type="InterPro" id="IPR038695">
    <property type="entry name" value="Saro_0823-like_sf"/>
</dbReference>
<reference evidence="1 2" key="1">
    <citation type="journal article" date="2011" name="J. Bacteriol.">
        <title>Draft genome of the psychrotolerant acidophile Acidithiobacillus ferrivorans SS3.</title>
        <authorList>
            <person name="Liljeqvist M."/>
            <person name="Valdes J."/>
            <person name="Holmes D.S."/>
            <person name="Dopson M."/>
        </authorList>
    </citation>
    <scope>NUCLEOTIDE SEQUENCE [LARGE SCALE GENOMIC DNA]</scope>
    <source>
        <strain evidence="1 2">SS3</strain>
    </source>
</reference>
<proteinExistence type="predicted"/>
<dbReference type="STRING" id="743299.Acife_0285"/>
<dbReference type="InterPro" id="IPR003795">
    <property type="entry name" value="DUF192"/>
</dbReference>
<accession>G0JS07</accession>
<dbReference type="Proteomes" id="UP000009220">
    <property type="component" value="Chromosome"/>
</dbReference>
<dbReference type="KEGG" id="afi:Acife_0285"/>
<evidence type="ECO:0000313" key="1">
    <source>
        <dbReference type="EMBL" id="AEM46515.1"/>
    </source>
</evidence>
<dbReference type="HOGENOM" id="CLU_097039_4_0_6"/>
<gene>
    <name evidence="1" type="ORF">Acife_0285</name>
</gene>
<dbReference type="AlphaFoldDB" id="G0JS07"/>
<dbReference type="EMBL" id="CP002985">
    <property type="protein sequence ID" value="AEM46515.1"/>
    <property type="molecule type" value="Genomic_DNA"/>
</dbReference>
<organism evidence="1 2">
    <name type="scientific">Acidithiobacillus ferrivorans SS3</name>
    <dbReference type="NCBI Taxonomy" id="743299"/>
    <lineage>
        <taxon>Bacteria</taxon>
        <taxon>Pseudomonadati</taxon>
        <taxon>Pseudomonadota</taxon>
        <taxon>Acidithiobacillia</taxon>
        <taxon>Acidithiobacillales</taxon>
        <taxon>Acidithiobacillaceae</taxon>
        <taxon>Acidithiobacillus</taxon>
    </lineage>
</organism>
<evidence type="ECO:0000313" key="2">
    <source>
        <dbReference type="Proteomes" id="UP000009220"/>
    </source>
</evidence>
<protein>
    <recommendedName>
        <fullName evidence="3">DUF192 domain-containing protein</fullName>
    </recommendedName>
</protein>
<dbReference type="eggNOG" id="COG1430">
    <property type="taxonomic scope" value="Bacteria"/>
</dbReference>
<dbReference type="RefSeq" id="WP_014027786.1">
    <property type="nucleotide sequence ID" value="NC_015942.1"/>
</dbReference>
<sequence length="116" mass="12402">MKPAGMICRDGQVLWSEVQMAAGFLDRLQGLLGKAGLSDQQGLLLTACGSVHTVGMRFPIDVIFLGADLRVLVCHSGVSAWRMKSCRGARTTLEVAAGGVARHGVVPGQRLRWRTA</sequence>